<gene>
    <name evidence="1" type="ORF">DI536_18140</name>
</gene>
<evidence type="ECO:0008006" key="3">
    <source>
        <dbReference type="Google" id="ProtNLM"/>
    </source>
</evidence>
<accession>A0A2W5VKY1</accession>
<evidence type="ECO:0000313" key="1">
    <source>
        <dbReference type="EMBL" id="PZR11061.1"/>
    </source>
</evidence>
<dbReference type="Proteomes" id="UP000249061">
    <property type="component" value="Unassembled WGS sequence"/>
</dbReference>
<dbReference type="PROSITE" id="PS51257">
    <property type="entry name" value="PROKAR_LIPOPROTEIN"/>
    <property type="match status" value="1"/>
</dbReference>
<sequence>MRTLLLCSALVVITACGREVAGEFDENGNLVARQEAQATALVGTYEFGNIVEQGFAGTPGRLATLRVNADGTFGMSYFIGCLGSGSEGHWAQRSTGLELDLNAPRNGGWVDAEGNHLDVASLRVEPALLGVTVTGTTVQGVPFTQAWAAK</sequence>
<comment type="caution">
    <text evidence="1">The sequence shown here is derived from an EMBL/GenBank/DDBJ whole genome shotgun (WGS) entry which is preliminary data.</text>
</comment>
<dbReference type="EMBL" id="QFQP01000015">
    <property type="protein sequence ID" value="PZR11061.1"/>
    <property type="molecule type" value="Genomic_DNA"/>
</dbReference>
<dbReference type="AlphaFoldDB" id="A0A2W5VKY1"/>
<evidence type="ECO:0000313" key="2">
    <source>
        <dbReference type="Proteomes" id="UP000249061"/>
    </source>
</evidence>
<name>A0A2W5VKY1_9BACT</name>
<reference evidence="1 2" key="1">
    <citation type="submission" date="2017-08" db="EMBL/GenBank/DDBJ databases">
        <title>Infants hospitalized years apart are colonized by the same room-sourced microbial strains.</title>
        <authorList>
            <person name="Brooks B."/>
            <person name="Olm M.R."/>
            <person name="Firek B.A."/>
            <person name="Baker R."/>
            <person name="Thomas B.C."/>
            <person name="Morowitz M.J."/>
            <person name="Banfield J.F."/>
        </authorList>
    </citation>
    <scope>NUCLEOTIDE SEQUENCE [LARGE SCALE GENOMIC DNA]</scope>
    <source>
        <strain evidence="1">S2_003_000_R2_14</strain>
    </source>
</reference>
<organism evidence="1 2">
    <name type="scientific">Archangium gephyra</name>
    <dbReference type="NCBI Taxonomy" id="48"/>
    <lineage>
        <taxon>Bacteria</taxon>
        <taxon>Pseudomonadati</taxon>
        <taxon>Myxococcota</taxon>
        <taxon>Myxococcia</taxon>
        <taxon>Myxococcales</taxon>
        <taxon>Cystobacterineae</taxon>
        <taxon>Archangiaceae</taxon>
        <taxon>Archangium</taxon>
    </lineage>
</organism>
<protein>
    <recommendedName>
        <fullName evidence="3">Lipoprotein</fullName>
    </recommendedName>
</protein>
<proteinExistence type="predicted"/>